<name>A0A1L9P0N7_9RHOB</name>
<dbReference type="STRING" id="696762.PFRI_07410"/>
<dbReference type="CDD" id="cd07574">
    <property type="entry name" value="nitrilase_Rim1_like"/>
    <property type="match status" value="1"/>
</dbReference>
<dbReference type="InterPro" id="IPR003010">
    <property type="entry name" value="C-N_Hydrolase"/>
</dbReference>
<dbReference type="InterPro" id="IPR036526">
    <property type="entry name" value="C-N_Hydrolase_sf"/>
</dbReference>
<dbReference type="EMBL" id="MLCB01000064">
    <property type="protein sequence ID" value="OJI95032.1"/>
    <property type="molecule type" value="Genomic_DNA"/>
</dbReference>
<dbReference type="Gene3D" id="3.60.110.10">
    <property type="entry name" value="Carbon-nitrogen hydrolase"/>
    <property type="match status" value="1"/>
</dbReference>
<sequence>MKIATAAYPLDWFDDWAAFESKARAWVSNAADQGAELLVFPEYGAMELSTLAGRNVSMDLEQSLHAVSERVPQSDAFYTKLAAEFGVHILTPSAPVFDTDVHPDRPVNRTRLIAPNGKSAVQDKQIMTMFERDPWDVATGSAPLTLFDTDLGKIGVLICYDSEFPLLGRALVEAGVEYLLMPSCTEALAGYWRVRLGAMSRALEGQCVSVMASLVGSVDWSTSVTETTGMGGIYGPPDTGFPSDGVIATGEIGKAGWTFADVPRETIAHVRADGVVRNATHWSEKEGNSSALPVTYCDLR</sequence>
<accession>A0A1L9P0N7</accession>
<dbReference type="OrthoDB" id="9811121at2"/>
<comment type="caution">
    <text evidence="2">The sequence shown here is derived from an EMBL/GenBank/DDBJ whole genome shotgun (WGS) entry which is preliminary data.</text>
</comment>
<dbReference type="Pfam" id="PF00795">
    <property type="entry name" value="CN_hydrolase"/>
    <property type="match status" value="1"/>
</dbReference>
<dbReference type="PROSITE" id="PS50263">
    <property type="entry name" value="CN_HYDROLASE"/>
    <property type="match status" value="1"/>
</dbReference>
<evidence type="ECO:0000259" key="1">
    <source>
        <dbReference type="PROSITE" id="PS50263"/>
    </source>
</evidence>
<dbReference type="GO" id="GO:0016787">
    <property type="term" value="F:hydrolase activity"/>
    <property type="evidence" value="ECO:0007669"/>
    <property type="project" value="UniProtKB-KW"/>
</dbReference>
<dbReference type="PANTHER" id="PTHR23088">
    <property type="entry name" value="NITRILASE-RELATED"/>
    <property type="match status" value="1"/>
</dbReference>
<reference evidence="2 3" key="1">
    <citation type="submission" date="2016-10" db="EMBL/GenBank/DDBJ databases">
        <title>Genome sequence of Planktotalea frisia SH6-1.</title>
        <authorList>
            <person name="Poehlein A."/>
            <person name="Bakenhus I."/>
            <person name="Voget S."/>
            <person name="Brinkhoff T."/>
            <person name="Simon M."/>
        </authorList>
    </citation>
    <scope>NUCLEOTIDE SEQUENCE [LARGE SCALE GENOMIC DNA]</scope>
    <source>
        <strain evidence="2 3">SH6-1</strain>
    </source>
</reference>
<feature type="domain" description="CN hydrolase" evidence="1">
    <location>
        <begin position="1"/>
        <end position="264"/>
    </location>
</feature>
<keyword evidence="2" id="KW-0378">Hydrolase</keyword>
<keyword evidence="3" id="KW-1185">Reference proteome</keyword>
<evidence type="ECO:0000313" key="3">
    <source>
        <dbReference type="Proteomes" id="UP000184514"/>
    </source>
</evidence>
<dbReference type="Proteomes" id="UP000184514">
    <property type="component" value="Unassembled WGS sequence"/>
</dbReference>
<evidence type="ECO:0000313" key="2">
    <source>
        <dbReference type="EMBL" id="OJI95032.1"/>
    </source>
</evidence>
<dbReference type="EC" id="3.5.1.100" evidence="2"/>
<proteinExistence type="predicted"/>
<dbReference type="PANTHER" id="PTHR23088:SF50">
    <property type="entry name" value="HYDROLASE YHCX"/>
    <property type="match status" value="1"/>
</dbReference>
<dbReference type="RefSeq" id="WP_072629400.1">
    <property type="nucleotide sequence ID" value="NZ_MLCB01000064.1"/>
</dbReference>
<organism evidence="2 3">
    <name type="scientific">Planktotalea frisia</name>
    <dbReference type="NCBI Taxonomy" id="696762"/>
    <lineage>
        <taxon>Bacteria</taxon>
        <taxon>Pseudomonadati</taxon>
        <taxon>Pseudomonadota</taxon>
        <taxon>Alphaproteobacteria</taxon>
        <taxon>Rhodobacterales</taxon>
        <taxon>Paracoccaceae</taxon>
        <taxon>Planktotalea</taxon>
    </lineage>
</organism>
<protein>
    <submittedName>
        <fullName evidence="2">(R)-stereoselective amidase</fullName>
        <ecNumber evidence="2">3.5.1.100</ecNumber>
    </submittedName>
</protein>
<dbReference type="AlphaFoldDB" id="A0A1L9P0N7"/>
<gene>
    <name evidence="2" type="primary">ramA_2</name>
    <name evidence="2" type="ORF">PFRI_07410</name>
</gene>
<dbReference type="SUPFAM" id="SSF56317">
    <property type="entry name" value="Carbon-nitrogen hydrolase"/>
    <property type="match status" value="1"/>
</dbReference>